<keyword evidence="6 10" id="KW-1133">Transmembrane helix</keyword>
<keyword evidence="7" id="KW-0811">Translocation</keyword>
<evidence type="ECO:0000256" key="3">
    <source>
        <dbReference type="ARBA" id="ARBA00022475"/>
    </source>
</evidence>
<evidence type="ECO:0000256" key="8">
    <source>
        <dbReference type="ARBA" id="ARBA00023136"/>
    </source>
</evidence>
<proteinExistence type="predicted"/>
<dbReference type="KEGG" id="sgq:SGLAD_v1c04400"/>
<feature type="coiled-coil region" evidence="9">
    <location>
        <begin position="1076"/>
        <end position="1108"/>
    </location>
</feature>
<evidence type="ECO:0000256" key="7">
    <source>
        <dbReference type="ARBA" id="ARBA00023010"/>
    </source>
</evidence>
<evidence type="ECO:0000256" key="4">
    <source>
        <dbReference type="ARBA" id="ARBA00022692"/>
    </source>
</evidence>
<feature type="transmembrane region" description="Helical" evidence="10">
    <location>
        <begin position="509"/>
        <end position="533"/>
    </location>
</feature>
<evidence type="ECO:0000256" key="1">
    <source>
        <dbReference type="ARBA" id="ARBA00004651"/>
    </source>
</evidence>
<feature type="transmembrane region" description="Helical" evidence="10">
    <location>
        <begin position="1177"/>
        <end position="1199"/>
    </location>
</feature>
<dbReference type="AlphaFoldDB" id="A0A4V1AQ87"/>
<dbReference type="RefSeq" id="WP_243831626.1">
    <property type="nucleotide sequence ID" value="NZ_CP038013.1"/>
</dbReference>
<feature type="transmembrane region" description="Helical" evidence="10">
    <location>
        <begin position="452"/>
        <end position="474"/>
    </location>
</feature>
<sequence>MVKKNSPKTKLNKSGKFNIFRFCSIFIILASLLVGIFFSTERFTDKFRLGSDFKGYYSALVAVNNVNKEAATGGQPNGDSKEAAKVLEERLNPMGTNQITIETAGLNYLKVLSPVEAYDSETQFKNQIQRNGGAILLNEKYEDYQLKIEDKKITRSGITDYFSEAKTTAITSGSSKSPAIQFKLNGTKFSDIFSEQETSVNMKLMVDADGFYNEIRNYYNTVKKDKTEDKIASYFDQVITPMRNLYKNSDTEELQKSTLSDLFAGTYEEIDTGGNKRNIYTNLLDEEVSQSKFLEYVNSNFKFLSETSKYVYDPNAKSEDFNGEEAKYANDIEGYNNLNSYTKNKLGKIADVFKAINTIVGKYWDNQKSTMINNEKAMSEKIGSYILYSGAITKQQSNNSLAYIDGSNLKIIFYEQPESAARTGAAVFNASTKGFVFTVNNILKTNPSVTSLMLQLAIIFLGVVALALLIYSLFLYRILGLFMIVVILAITTLTLMSTTWFGLTLGIEAIIAVAIIVSINLEIFSMIFENMKFNLYVKQRNIKTSYNISIKENITLAIDVLIALIIPSISLFWITSNAIQSFAIIILMGVVFTLLFTVLLATILNKLLISTNIFNNKPELFALNTDFVNQGKVFLQYKIRNTKNKIQKLKQKNRDTSAYEQKLVKLEEKLNIKIETAITKQKALLEKYNQKINKKISEYETKLNKIIDPKKATKKMRIEFKINELKYLLEEKVDVEMDEESDVVLNTQDKIKIKSYEKTIRHGSKFVLLALAVFSIVTSILGGLKIPNLDSSFGNRVEYTLWGTKLESMYNGVRSFSQKSSGSDELKEKVTQMLEEKDITPSNSDEKPPFATVVYSFLDIVFSNEDYLNSITDSIGNSEAYKFHNYAINYGNNFNYVSSSTNDDIQWVTLSVISVTYSDSYTIKNLFAEVGGFNKTQEIDSNGGFVAKRIRPYTIVDMAIQMAYGVLAIVLALAIYILIRFKWTYYIAMVIGIILVPVLTLGAIVSFYIPLGMTSLIAVAVAISFTCLTMFMLFGKVRNLIANKDENSMINFFKKEIEYSIEVKNMKKKIKDEIFLKKADMKLKAKEKKLSKEERNDLKLEFKKFKQQKYIEYKEVRKNNKVEINKVSKRNNYLKEIMVQSFKYGIKRSLLIGVFYIIISLLLSITLTSLASFGLSVIIGIVSSGIIMLFICLPVWIWLEQIRIRNHLTRKRFINGLKVTGEEQIIEGVND</sequence>
<dbReference type="GO" id="GO:0015031">
    <property type="term" value="P:protein transport"/>
    <property type="evidence" value="ECO:0007669"/>
    <property type="project" value="UniProtKB-KW"/>
</dbReference>
<keyword evidence="2" id="KW-0813">Transport</keyword>
<keyword evidence="4 10" id="KW-0812">Transmembrane</keyword>
<dbReference type="PANTHER" id="PTHR30081">
    <property type="entry name" value="PROTEIN-EXPORT MEMBRANE PROTEIN SEC"/>
    <property type="match status" value="1"/>
</dbReference>
<dbReference type="NCBIfam" id="NF037998">
    <property type="entry name" value="RND_1"/>
    <property type="match status" value="1"/>
</dbReference>
<feature type="transmembrane region" description="Helical" evidence="10">
    <location>
        <begin position="1015"/>
        <end position="1034"/>
    </location>
</feature>
<keyword evidence="13" id="KW-1185">Reference proteome</keyword>
<feature type="transmembrane region" description="Helical" evidence="10">
    <location>
        <begin position="481"/>
        <end position="503"/>
    </location>
</feature>
<feature type="transmembrane region" description="Helical" evidence="10">
    <location>
        <begin position="958"/>
        <end position="979"/>
    </location>
</feature>
<feature type="transmembrane region" description="Helical" evidence="10">
    <location>
        <begin position="20"/>
        <end position="38"/>
    </location>
</feature>
<organism evidence="12 13">
    <name type="scientific">Spiroplasma gladiatoris</name>
    <dbReference type="NCBI Taxonomy" id="2143"/>
    <lineage>
        <taxon>Bacteria</taxon>
        <taxon>Bacillati</taxon>
        <taxon>Mycoplasmatota</taxon>
        <taxon>Mollicutes</taxon>
        <taxon>Entomoplasmatales</taxon>
        <taxon>Spiroplasmataceae</taxon>
        <taxon>Spiroplasma</taxon>
    </lineage>
</organism>
<comment type="subcellular location">
    <subcellularLocation>
        <location evidence="1">Cell membrane</location>
        <topology evidence="1">Multi-pass membrane protein</topology>
    </subcellularLocation>
</comment>
<evidence type="ECO:0000256" key="10">
    <source>
        <dbReference type="SAM" id="Phobius"/>
    </source>
</evidence>
<dbReference type="InterPro" id="IPR048634">
    <property type="entry name" value="SecD_SecF_C"/>
</dbReference>
<evidence type="ECO:0000256" key="6">
    <source>
        <dbReference type="ARBA" id="ARBA00022989"/>
    </source>
</evidence>
<dbReference type="Pfam" id="PF02355">
    <property type="entry name" value="SecD_SecF_C"/>
    <property type="match status" value="1"/>
</dbReference>
<keyword evidence="9" id="KW-0175">Coiled coil</keyword>
<dbReference type="InterPro" id="IPR022813">
    <property type="entry name" value="SecD/SecF_arch_bac"/>
</dbReference>
<keyword evidence="8 10" id="KW-0472">Membrane</keyword>
<evidence type="ECO:0000313" key="12">
    <source>
        <dbReference type="EMBL" id="QBQ07639.1"/>
    </source>
</evidence>
<evidence type="ECO:0000256" key="5">
    <source>
        <dbReference type="ARBA" id="ARBA00022927"/>
    </source>
</evidence>
<evidence type="ECO:0000256" key="9">
    <source>
        <dbReference type="SAM" id="Coils"/>
    </source>
</evidence>
<dbReference type="SUPFAM" id="SSF82866">
    <property type="entry name" value="Multidrug efflux transporter AcrB transmembrane domain"/>
    <property type="match status" value="2"/>
</dbReference>
<feature type="transmembrane region" description="Helical" evidence="10">
    <location>
        <begin position="581"/>
        <end position="604"/>
    </location>
</feature>
<feature type="transmembrane region" description="Helical" evidence="10">
    <location>
        <begin position="1150"/>
        <end position="1171"/>
    </location>
</feature>
<feature type="transmembrane region" description="Helical" evidence="10">
    <location>
        <begin position="554"/>
        <end position="575"/>
    </location>
</feature>
<feature type="transmembrane region" description="Helical" evidence="10">
    <location>
        <begin position="766"/>
        <end position="784"/>
    </location>
</feature>
<dbReference type="Proteomes" id="UP000294309">
    <property type="component" value="Chromosome"/>
</dbReference>
<feature type="transmembrane region" description="Helical" evidence="10">
    <location>
        <begin position="986"/>
        <end position="1009"/>
    </location>
</feature>
<dbReference type="EMBL" id="CP038013">
    <property type="protein sequence ID" value="QBQ07639.1"/>
    <property type="molecule type" value="Genomic_DNA"/>
</dbReference>
<accession>A0A4V1AQ87</accession>
<feature type="domain" description="Protein export membrane protein SecD/SecF C-terminal" evidence="11">
    <location>
        <begin position="957"/>
        <end position="1057"/>
    </location>
</feature>
<keyword evidence="5" id="KW-0653">Protein transport</keyword>
<dbReference type="GO" id="GO:0005886">
    <property type="term" value="C:plasma membrane"/>
    <property type="evidence" value="ECO:0007669"/>
    <property type="project" value="UniProtKB-SubCell"/>
</dbReference>
<evidence type="ECO:0000313" key="13">
    <source>
        <dbReference type="Proteomes" id="UP000294309"/>
    </source>
</evidence>
<feature type="coiled-coil region" evidence="9">
    <location>
        <begin position="632"/>
        <end position="705"/>
    </location>
</feature>
<gene>
    <name evidence="12" type="primary">secDF</name>
    <name evidence="12" type="ORF">SGLAD_v1c04400</name>
</gene>
<evidence type="ECO:0000256" key="2">
    <source>
        <dbReference type="ARBA" id="ARBA00022448"/>
    </source>
</evidence>
<evidence type="ECO:0000259" key="11">
    <source>
        <dbReference type="Pfam" id="PF02355"/>
    </source>
</evidence>
<reference evidence="12 13" key="1">
    <citation type="submission" date="2019-03" db="EMBL/GenBank/DDBJ databases">
        <title>Complete genome sequence of Spiroplasma gladiatoris TG-1 (DSM 22552).</title>
        <authorList>
            <person name="Lin Y.-C."/>
            <person name="Chou L."/>
            <person name="Kuo C.-H."/>
        </authorList>
    </citation>
    <scope>NUCLEOTIDE SEQUENCE [LARGE SCALE GENOMIC DNA]</scope>
    <source>
        <strain evidence="12 13">TG-1</strain>
    </source>
</reference>
<dbReference type="PANTHER" id="PTHR30081:SF8">
    <property type="entry name" value="PROTEIN TRANSLOCASE SUBUNIT SECF"/>
    <property type="match status" value="1"/>
</dbReference>
<protein>
    <submittedName>
        <fullName evidence="12">Bifunctional preprotein translocase subunit SecD/SecF</fullName>
    </submittedName>
</protein>
<keyword evidence="3" id="KW-1003">Cell membrane</keyword>
<name>A0A4V1AQ87_9MOLU</name>